<evidence type="ECO:0000259" key="2">
    <source>
        <dbReference type="Pfam" id="PF03061"/>
    </source>
</evidence>
<accession>A0A0B5FFV4</accession>
<dbReference type="RefSeq" id="WP_040200848.1">
    <property type="nucleotide sequence ID" value="NZ_CP010311.1"/>
</dbReference>
<dbReference type="KEGG" id="gsb:GSUB_11145"/>
<dbReference type="InterPro" id="IPR006683">
    <property type="entry name" value="Thioestr_dom"/>
</dbReference>
<dbReference type="AlphaFoldDB" id="A0A0B5FFV4"/>
<keyword evidence="4" id="KW-1185">Reference proteome</keyword>
<dbReference type="InterPro" id="IPR052723">
    <property type="entry name" value="Acyl-CoA_thioesterase_PaaI"/>
</dbReference>
<dbReference type="InterPro" id="IPR003736">
    <property type="entry name" value="PAAI_dom"/>
</dbReference>
<name>A0A0B5FFV4_9BACT</name>
<dbReference type="Pfam" id="PF03061">
    <property type="entry name" value="4HBT"/>
    <property type="match status" value="1"/>
</dbReference>
<dbReference type="PANTHER" id="PTHR42856:SF1">
    <property type="entry name" value="ACYL-COENZYME A THIOESTERASE PAAI"/>
    <property type="match status" value="1"/>
</dbReference>
<dbReference type="EMBL" id="CP010311">
    <property type="protein sequence ID" value="AJF07007.1"/>
    <property type="molecule type" value="Genomic_DNA"/>
</dbReference>
<evidence type="ECO:0000313" key="4">
    <source>
        <dbReference type="Proteomes" id="UP000035036"/>
    </source>
</evidence>
<organism evidence="3 4">
    <name type="scientific">Geoalkalibacter subterraneus</name>
    <dbReference type="NCBI Taxonomy" id="483547"/>
    <lineage>
        <taxon>Bacteria</taxon>
        <taxon>Pseudomonadati</taxon>
        <taxon>Thermodesulfobacteriota</taxon>
        <taxon>Desulfuromonadia</taxon>
        <taxon>Desulfuromonadales</taxon>
        <taxon>Geoalkalibacteraceae</taxon>
        <taxon>Geoalkalibacter</taxon>
    </lineage>
</organism>
<dbReference type="Proteomes" id="UP000035036">
    <property type="component" value="Chromosome"/>
</dbReference>
<evidence type="ECO:0000256" key="1">
    <source>
        <dbReference type="ARBA" id="ARBA00022801"/>
    </source>
</evidence>
<keyword evidence="1" id="KW-0378">Hydrolase</keyword>
<dbReference type="SUPFAM" id="SSF54637">
    <property type="entry name" value="Thioesterase/thiol ester dehydrase-isomerase"/>
    <property type="match status" value="1"/>
</dbReference>
<dbReference type="STRING" id="483547.GSUB_11145"/>
<feature type="domain" description="Thioesterase" evidence="2">
    <location>
        <begin position="61"/>
        <end position="137"/>
    </location>
</feature>
<dbReference type="InterPro" id="IPR029069">
    <property type="entry name" value="HotDog_dom_sf"/>
</dbReference>
<gene>
    <name evidence="3" type="ORF">GSUB_11145</name>
</gene>
<dbReference type="Gene3D" id="3.10.129.10">
    <property type="entry name" value="Hotdog Thioesterase"/>
    <property type="match status" value="1"/>
</dbReference>
<dbReference type="GO" id="GO:0016289">
    <property type="term" value="F:acyl-CoA hydrolase activity"/>
    <property type="evidence" value="ECO:0007669"/>
    <property type="project" value="TreeGrafter"/>
</dbReference>
<dbReference type="HOGENOM" id="CLU_089876_3_3_7"/>
<evidence type="ECO:0000313" key="3">
    <source>
        <dbReference type="EMBL" id="AJF07007.1"/>
    </source>
</evidence>
<reference evidence="3 4" key="1">
    <citation type="journal article" date="2015" name="Genome Announc.">
        <title>Genomes of Geoalkalibacter ferrihydriticus Z-0531T and Geoalkalibacter subterraneus Red1T, Two Haloalkaliphilic Metal-Reducing Deltaproteobacteria.</title>
        <authorList>
            <person name="Badalamenti J.P."/>
            <person name="Krajmalnik-Brown R."/>
            <person name="Torres C.I."/>
            <person name="Bond D.R."/>
        </authorList>
    </citation>
    <scope>NUCLEOTIDE SEQUENCE [LARGE SCALE GENOMIC DNA]</scope>
    <source>
        <strain evidence="3 4">Red1</strain>
    </source>
</reference>
<dbReference type="CDD" id="cd03443">
    <property type="entry name" value="PaaI_thioesterase"/>
    <property type="match status" value="1"/>
</dbReference>
<dbReference type="NCBIfam" id="TIGR00369">
    <property type="entry name" value="unchar_dom_1"/>
    <property type="match status" value="1"/>
</dbReference>
<proteinExistence type="predicted"/>
<protein>
    <submittedName>
        <fullName evidence="3">Acyl-CoA thioesterase</fullName>
    </submittedName>
</protein>
<dbReference type="OrthoDB" id="5472145at2"/>
<sequence>MSRLLTDGEQMMRAGEALPFEMGGWIDTAPFENLLGMVIDEAASGKAVLRMPFTVKLAQGGGLMHGGAITALADTAVAMAIKSVLPEGTHFATTELTTRFMAPVQEGVLIARASVSRPQGRTFYGEAVLEDEKGEKIARFSSVFRVARGQGLEE</sequence>
<dbReference type="PANTHER" id="PTHR42856">
    <property type="entry name" value="ACYL-COENZYME A THIOESTERASE PAAI"/>
    <property type="match status" value="1"/>
</dbReference>